<evidence type="ECO:0000256" key="3">
    <source>
        <dbReference type="ARBA" id="ARBA00022603"/>
    </source>
</evidence>
<dbReference type="InterPro" id="IPR055361">
    <property type="entry name" value="tRNA_methyltr_TrmB_bact"/>
</dbReference>
<feature type="binding site" evidence="7">
    <location>
        <position position="184"/>
    </location>
    <ligand>
        <name>substrate</name>
    </ligand>
</feature>
<dbReference type="PROSITE" id="PS51625">
    <property type="entry name" value="SAM_MT_TRMB"/>
    <property type="match status" value="1"/>
</dbReference>
<dbReference type="HAMAP" id="MF_01057">
    <property type="entry name" value="tRNA_methyltr_TrmB"/>
    <property type="match status" value="1"/>
</dbReference>
<comment type="caution">
    <text evidence="9">The sequence shown here is derived from an EMBL/GenBank/DDBJ whole genome shotgun (WGS) entry which is preliminary data.</text>
</comment>
<dbReference type="EMBL" id="JAAXKX010000033">
    <property type="protein sequence ID" value="NKN34605.1"/>
    <property type="molecule type" value="Genomic_DNA"/>
</dbReference>
<accession>A0ABX1IEM3</accession>
<dbReference type="PANTHER" id="PTHR23417">
    <property type="entry name" value="3-DEOXY-D-MANNO-OCTULOSONIC-ACID TRANSFERASE/TRNA GUANINE-N 7 - -METHYLTRANSFERASE"/>
    <property type="match status" value="1"/>
</dbReference>
<dbReference type="SUPFAM" id="SSF53335">
    <property type="entry name" value="S-adenosyl-L-methionine-dependent methyltransferases"/>
    <property type="match status" value="1"/>
</dbReference>
<evidence type="ECO:0000313" key="10">
    <source>
        <dbReference type="Proteomes" id="UP000740754"/>
    </source>
</evidence>
<evidence type="ECO:0000256" key="2">
    <source>
        <dbReference type="ARBA" id="ARBA00003015"/>
    </source>
</evidence>
<comment type="function">
    <text evidence="2 7">Catalyzes the formation of N(7)-methylguanine at position 46 (m7G46) in tRNA.</text>
</comment>
<feature type="binding site" evidence="7">
    <location>
        <position position="157"/>
    </location>
    <ligand>
        <name>S-adenosyl-L-methionine</name>
        <dbReference type="ChEBI" id="CHEBI:59789"/>
    </ligand>
</feature>
<name>A0ABX1IEM3_9GAMM</name>
<dbReference type="GO" id="GO:0008176">
    <property type="term" value="F:tRNA (guanine(46)-N7)-methyltransferase activity"/>
    <property type="evidence" value="ECO:0007669"/>
    <property type="project" value="UniProtKB-EC"/>
</dbReference>
<dbReference type="NCBIfam" id="TIGR00091">
    <property type="entry name" value="tRNA (guanosine(46)-N7)-methyltransferase TrmB"/>
    <property type="match status" value="1"/>
</dbReference>
<evidence type="ECO:0000256" key="1">
    <source>
        <dbReference type="ARBA" id="ARBA00000142"/>
    </source>
</evidence>
<keyword evidence="4 7" id="KW-0808">Transferase</keyword>
<feature type="compositionally biased region" description="Polar residues" evidence="8">
    <location>
        <begin position="34"/>
        <end position="47"/>
    </location>
</feature>
<comment type="similarity">
    <text evidence="7">Belongs to the class I-like SAM-binding methyltransferase superfamily. TrmB family.</text>
</comment>
<organism evidence="9 10">
    <name type="scientific">Marichromatium bheemlicum</name>
    <dbReference type="NCBI Taxonomy" id="365339"/>
    <lineage>
        <taxon>Bacteria</taxon>
        <taxon>Pseudomonadati</taxon>
        <taxon>Pseudomonadota</taxon>
        <taxon>Gammaproteobacteria</taxon>
        <taxon>Chromatiales</taxon>
        <taxon>Chromatiaceae</taxon>
        <taxon>Marichromatium</taxon>
    </lineage>
</organism>
<evidence type="ECO:0000256" key="4">
    <source>
        <dbReference type="ARBA" id="ARBA00022679"/>
    </source>
</evidence>
<feature type="binding site" evidence="7">
    <location>
        <position position="130"/>
    </location>
    <ligand>
        <name>S-adenosyl-L-methionine</name>
        <dbReference type="ChEBI" id="CHEBI:59789"/>
    </ligand>
</feature>
<comment type="pathway">
    <text evidence="7">tRNA modification; N(7)-methylguanine-tRNA biosynthesis.</text>
</comment>
<evidence type="ECO:0000256" key="6">
    <source>
        <dbReference type="ARBA" id="ARBA00022694"/>
    </source>
</evidence>
<reference evidence="9 10" key="1">
    <citation type="submission" date="2020-04" db="EMBL/GenBank/DDBJ databases">
        <title>Draft Whole-Genome sequence of Marichromatium bheemlicum DSM 18632, type strain.</title>
        <authorList>
            <person name="Kyndt J.A."/>
            <person name="Meyer T.E."/>
        </authorList>
    </citation>
    <scope>NUCLEOTIDE SEQUENCE [LARGE SCALE GENOMIC DNA]</scope>
    <source>
        <strain evidence="9 10">DSM 18632</strain>
    </source>
</reference>
<dbReference type="Gene3D" id="3.40.50.150">
    <property type="entry name" value="Vaccinia Virus protein VP39"/>
    <property type="match status" value="1"/>
</dbReference>
<feature type="region of interest" description="Disordered" evidence="8">
    <location>
        <begin position="1"/>
        <end position="54"/>
    </location>
</feature>
<keyword evidence="3 7" id="KW-0489">Methyltransferase</keyword>
<keyword evidence="6 7" id="KW-0819">tRNA processing</keyword>
<evidence type="ECO:0000256" key="7">
    <source>
        <dbReference type="HAMAP-Rule" id="MF_01057"/>
    </source>
</evidence>
<dbReference type="Pfam" id="PF02390">
    <property type="entry name" value="Methyltransf_4"/>
    <property type="match status" value="1"/>
</dbReference>
<feature type="binding site" evidence="7">
    <location>
        <begin position="253"/>
        <end position="256"/>
    </location>
    <ligand>
        <name>substrate</name>
    </ligand>
</feature>
<comment type="catalytic activity">
    <reaction evidence="1 7">
        <text>guanosine(46) in tRNA + S-adenosyl-L-methionine = N(7)-methylguanosine(46) in tRNA + S-adenosyl-L-homocysteine</text>
        <dbReference type="Rhea" id="RHEA:42708"/>
        <dbReference type="Rhea" id="RHEA-COMP:10188"/>
        <dbReference type="Rhea" id="RHEA-COMP:10189"/>
        <dbReference type="ChEBI" id="CHEBI:57856"/>
        <dbReference type="ChEBI" id="CHEBI:59789"/>
        <dbReference type="ChEBI" id="CHEBI:74269"/>
        <dbReference type="ChEBI" id="CHEBI:74480"/>
        <dbReference type="EC" id="2.1.1.33"/>
    </reaction>
</comment>
<feature type="binding site" evidence="7">
    <location>
        <position position="105"/>
    </location>
    <ligand>
        <name>S-adenosyl-L-methionine</name>
        <dbReference type="ChEBI" id="CHEBI:59789"/>
    </ligand>
</feature>
<dbReference type="Proteomes" id="UP000740754">
    <property type="component" value="Unassembled WGS sequence"/>
</dbReference>
<dbReference type="PANTHER" id="PTHR23417:SF14">
    <property type="entry name" value="PENTACOTRIPEPTIDE-REPEAT REGION OF PRORP DOMAIN-CONTAINING PROTEIN"/>
    <property type="match status" value="1"/>
</dbReference>
<evidence type="ECO:0000256" key="5">
    <source>
        <dbReference type="ARBA" id="ARBA00022691"/>
    </source>
</evidence>
<evidence type="ECO:0000313" key="9">
    <source>
        <dbReference type="EMBL" id="NKN34605.1"/>
    </source>
</evidence>
<evidence type="ECO:0000256" key="8">
    <source>
        <dbReference type="SAM" id="MobiDB-lite"/>
    </source>
</evidence>
<sequence>MLRIPIVQRSAAPAPRTARTQPPPRDRPRHDPSGHQSSSVENPSVQPTDPRHRQVRSFVLREGRLTPGQERAFAELWPRFGVDWQAPAPLDLGALFGNDQPVTLEIGFGNGESLARMAADDPGRNWLGVEVHRPGVGHLLLEIERLGIDNLRVMRQDAVELLTHGIAPGALDRVQLFFPDPWPKKRHHKRRILNPGMIALLERAIRPGGHFHAATDWEPYAEQMLETLEAATGFANTAGAGHYTPRPESRPLTKFEQRGERLGHVVHDLVFRRC</sequence>
<gene>
    <name evidence="7 9" type="primary">trmB</name>
    <name evidence="9" type="ORF">HF203_15400</name>
</gene>
<keyword evidence="5 7" id="KW-0949">S-adenosyl-L-methionine</keyword>
<feature type="compositionally biased region" description="Low complexity" evidence="8">
    <location>
        <begin position="8"/>
        <end position="20"/>
    </location>
</feature>
<dbReference type="EC" id="2.1.1.33" evidence="7"/>
<dbReference type="InterPro" id="IPR003358">
    <property type="entry name" value="tRNA_(Gua-N-7)_MeTrfase_Trmb"/>
</dbReference>
<comment type="caution">
    <text evidence="7">Lacks conserved residue(s) required for the propagation of feature annotation.</text>
</comment>
<feature type="binding site" evidence="7">
    <location>
        <position position="180"/>
    </location>
    <ligand>
        <name>S-adenosyl-L-methionine</name>
        <dbReference type="ChEBI" id="CHEBI:59789"/>
    </ligand>
</feature>
<dbReference type="InterPro" id="IPR029063">
    <property type="entry name" value="SAM-dependent_MTases_sf"/>
</dbReference>
<protein>
    <recommendedName>
        <fullName evidence="7">tRNA (guanine-N(7)-)-methyltransferase</fullName>
        <ecNumber evidence="7">2.1.1.33</ecNumber>
    </recommendedName>
    <alternativeName>
        <fullName evidence="7">tRNA (guanine(46)-N(7))-methyltransferase</fullName>
    </alternativeName>
    <alternativeName>
        <fullName evidence="7">tRNA(m7G46)-methyltransferase</fullName>
    </alternativeName>
</protein>
<dbReference type="CDD" id="cd02440">
    <property type="entry name" value="AdoMet_MTases"/>
    <property type="match status" value="1"/>
</dbReference>
<keyword evidence="10" id="KW-1185">Reference proteome</keyword>
<feature type="compositionally biased region" description="Basic and acidic residues" evidence="8">
    <location>
        <begin position="24"/>
        <end position="33"/>
    </location>
</feature>
<proteinExistence type="inferred from homology"/>
<feature type="binding site" evidence="7">
    <location>
        <position position="216"/>
    </location>
    <ligand>
        <name>substrate</name>
    </ligand>
</feature>